<evidence type="ECO:0000313" key="2">
    <source>
        <dbReference type="Proteomes" id="UP000050795"/>
    </source>
</evidence>
<accession>A0AA85ITK6</accession>
<dbReference type="Proteomes" id="UP000050795">
    <property type="component" value="Unassembled WGS sequence"/>
</dbReference>
<reference evidence="3" key="2">
    <citation type="submission" date="2023-11" db="UniProtKB">
        <authorList>
            <consortium name="WormBaseParasite"/>
        </authorList>
    </citation>
    <scope>IDENTIFICATION</scope>
</reference>
<proteinExistence type="predicted"/>
<name>A0AA85ITK6_TRIRE</name>
<dbReference type="GO" id="GO:0051493">
    <property type="term" value="P:regulation of cytoskeleton organization"/>
    <property type="evidence" value="ECO:0007669"/>
    <property type="project" value="TreeGrafter"/>
</dbReference>
<dbReference type="WBParaSite" id="TREG1_104430.1">
    <property type="protein sequence ID" value="TREG1_104430.1"/>
    <property type="gene ID" value="TREG1_104430"/>
</dbReference>
<reference evidence="2" key="1">
    <citation type="submission" date="2022-06" db="EMBL/GenBank/DDBJ databases">
        <authorList>
            <person name="Berger JAMES D."/>
            <person name="Berger JAMES D."/>
        </authorList>
    </citation>
    <scope>NUCLEOTIDE SEQUENCE [LARGE SCALE GENOMIC DNA]</scope>
</reference>
<protein>
    <recommendedName>
        <fullName evidence="1">Calponin-homology (CH) domain-containing protein</fullName>
    </recommendedName>
</protein>
<sequence length="235" mass="27244">MAEISREILRWLLSLNINVHHEKLKWCVSNGLLVAEIIHNYYPKSVNLQKFNDGQGITVKLENWKLLNEIFRCLNIYVPQDIIEGVIFNKSNAAVILLTLLYELLTRKKTAQSVTFDPTDLEYQCSLPIHARSCLAKFIKDNVSSSELVTKPDIFTNKKKYQSLVIAYRTMKVTERINEPCRYRVFRPLGLKCRRSERSELREINNNEGANTVPKDTQTEDTVITIQPKQQAVFQ</sequence>
<dbReference type="InterPro" id="IPR036872">
    <property type="entry name" value="CH_dom_sf"/>
</dbReference>
<organism evidence="2 3">
    <name type="scientific">Trichobilharzia regenti</name>
    <name type="common">Nasal bird schistosome</name>
    <dbReference type="NCBI Taxonomy" id="157069"/>
    <lineage>
        <taxon>Eukaryota</taxon>
        <taxon>Metazoa</taxon>
        <taxon>Spiralia</taxon>
        <taxon>Lophotrochozoa</taxon>
        <taxon>Platyhelminthes</taxon>
        <taxon>Trematoda</taxon>
        <taxon>Digenea</taxon>
        <taxon>Strigeidida</taxon>
        <taxon>Schistosomatoidea</taxon>
        <taxon>Schistosomatidae</taxon>
        <taxon>Trichobilharzia</taxon>
    </lineage>
</organism>
<dbReference type="AlphaFoldDB" id="A0AA85ITK6"/>
<dbReference type="Pfam" id="PF06294">
    <property type="entry name" value="CH_2"/>
    <property type="match status" value="1"/>
</dbReference>
<dbReference type="PROSITE" id="PS50021">
    <property type="entry name" value="CH"/>
    <property type="match status" value="1"/>
</dbReference>
<feature type="domain" description="Calponin-homology (CH)" evidence="1">
    <location>
        <begin position="2"/>
        <end position="109"/>
    </location>
</feature>
<evidence type="ECO:0000313" key="3">
    <source>
        <dbReference type="WBParaSite" id="TREG1_104430.1"/>
    </source>
</evidence>
<keyword evidence="2" id="KW-1185">Reference proteome</keyword>
<dbReference type="SUPFAM" id="SSF47576">
    <property type="entry name" value="Calponin-homology domain, CH-domain"/>
    <property type="match status" value="1"/>
</dbReference>
<dbReference type="InterPro" id="IPR001715">
    <property type="entry name" value="CH_dom"/>
</dbReference>
<dbReference type="Gene3D" id="1.10.418.10">
    <property type="entry name" value="Calponin-like domain"/>
    <property type="match status" value="1"/>
</dbReference>
<dbReference type="PANTHER" id="PTHR12509">
    <property type="entry name" value="SPERMATOGENESIS-ASSOCIATED 4-RELATED"/>
    <property type="match status" value="1"/>
</dbReference>
<dbReference type="GO" id="GO:0008017">
    <property type="term" value="F:microtubule binding"/>
    <property type="evidence" value="ECO:0007669"/>
    <property type="project" value="TreeGrafter"/>
</dbReference>
<evidence type="ECO:0000259" key="1">
    <source>
        <dbReference type="PROSITE" id="PS50021"/>
    </source>
</evidence>
<dbReference type="InterPro" id="IPR010441">
    <property type="entry name" value="CH_2"/>
</dbReference>
<dbReference type="InterPro" id="IPR052111">
    <property type="entry name" value="Spermatogenesis_Ciliary_MAP"/>
</dbReference>
<dbReference type="PANTHER" id="PTHR12509:SF8">
    <property type="entry name" value="SPERMATOGENESIS-ASSOCIATED PROTEIN 4"/>
    <property type="match status" value="1"/>
</dbReference>
<dbReference type="GO" id="GO:0005930">
    <property type="term" value="C:axoneme"/>
    <property type="evidence" value="ECO:0007669"/>
    <property type="project" value="TreeGrafter"/>
</dbReference>